<organism evidence="5">
    <name type="scientific">Desulfofervidus auxilii</name>
    <dbReference type="NCBI Taxonomy" id="1621989"/>
    <lineage>
        <taxon>Bacteria</taxon>
        <taxon>Pseudomonadati</taxon>
        <taxon>Thermodesulfobacteriota</taxon>
        <taxon>Candidatus Desulfofervidia</taxon>
        <taxon>Candidatus Desulfofervidales</taxon>
        <taxon>Candidatus Desulfofervidaceae</taxon>
        <taxon>Candidatus Desulfofervidus</taxon>
    </lineage>
</organism>
<evidence type="ECO:0000259" key="3">
    <source>
        <dbReference type="PROSITE" id="PS51831"/>
    </source>
</evidence>
<dbReference type="PROSITE" id="PS51833">
    <property type="entry name" value="HDOD"/>
    <property type="match status" value="1"/>
</dbReference>
<dbReference type="InterPro" id="IPR036097">
    <property type="entry name" value="HisK_dim/P_sf"/>
</dbReference>
<dbReference type="InterPro" id="IPR029016">
    <property type="entry name" value="GAF-like_dom_sf"/>
</dbReference>
<comment type="caution">
    <text evidence="5">The sequence shown here is derived from an EMBL/GenBank/DDBJ whole genome shotgun (WGS) entry which is preliminary data.</text>
</comment>
<dbReference type="Pfam" id="PF08668">
    <property type="entry name" value="HDOD"/>
    <property type="match status" value="1"/>
</dbReference>
<dbReference type="CDD" id="cd00077">
    <property type="entry name" value="HDc"/>
    <property type="match status" value="1"/>
</dbReference>
<dbReference type="PANTHER" id="PTHR33525">
    <property type="match status" value="1"/>
</dbReference>
<dbReference type="SMART" id="SM00471">
    <property type="entry name" value="HDc"/>
    <property type="match status" value="1"/>
</dbReference>
<dbReference type="PANTHER" id="PTHR33525:SF3">
    <property type="entry name" value="RIBONUCLEASE Y"/>
    <property type="match status" value="1"/>
</dbReference>
<dbReference type="Gene3D" id="1.10.287.130">
    <property type="match status" value="1"/>
</dbReference>
<evidence type="ECO:0000259" key="4">
    <source>
        <dbReference type="PROSITE" id="PS51833"/>
    </source>
</evidence>
<accession>A0A7C0U2E6</accession>
<proteinExistence type="predicted"/>
<dbReference type="PROSITE" id="PS51831">
    <property type="entry name" value="HD"/>
    <property type="match status" value="1"/>
</dbReference>
<dbReference type="InterPro" id="IPR003661">
    <property type="entry name" value="HisK_dim/P_dom"/>
</dbReference>
<dbReference type="InterPro" id="IPR013976">
    <property type="entry name" value="HDOD"/>
</dbReference>
<dbReference type="GO" id="GO:0000155">
    <property type="term" value="F:phosphorelay sensor kinase activity"/>
    <property type="evidence" value="ECO:0007669"/>
    <property type="project" value="InterPro"/>
</dbReference>
<dbReference type="SUPFAM" id="SSF47384">
    <property type="entry name" value="Homodimeric domain of signal transducing histidine kinase"/>
    <property type="match status" value="1"/>
</dbReference>
<dbReference type="SUPFAM" id="SSF55781">
    <property type="entry name" value="GAF domain-like"/>
    <property type="match status" value="1"/>
</dbReference>
<protein>
    <recommendedName>
        <fullName evidence="2">histidine kinase</fullName>
        <ecNumber evidence="2">2.7.13.3</ecNumber>
    </recommendedName>
</protein>
<feature type="domain" description="HD" evidence="3">
    <location>
        <begin position="107"/>
        <end position="230"/>
    </location>
</feature>
<dbReference type="NCBIfam" id="TIGR00277">
    <property type="entry name" value="HDIG"/>
    <property type="match status" value="1"/>
</dbReference>
<dbReference type="InterPro" id="IPR006675">
    <property type="entry name" value="HDIG_dom"/>
</dbReference>
<dbReference type="SUPFAM" id="SSF109604">
    <property type="entry name" value="HD-domain/PDEase-like"/>
    <property type="match status" value="1"/>
</dbReference>
<feature type="domain" description="HDOD" evidence="4">
    <location>
        <begin position="10"/>
        <end position="209"/>
    </location>
</feature>
<dbReference type="AlphaFoldDB" id="A0A7C0U2E6"/>
<name>A0A7C0U2E6_DESA2</name>
<reference evidence="5" key="1">
    <citation type="journal article" date="2020" name="mSystems">
        <title>Genome- and Community-Level Interaction Insights into Carbon Utilization and Element Cycling Functions of Hydrothermarchaeota in Hydrothermal Sediment.</title>
        <authorList>
            <person name="Zhou Z."/>
            <person name="Liu Y."/>
            <person name="Xu W."/>
            <person name="Pan J."/>
            <person name="Luo Z.H."/>
            <person name="Li M."/>
        </authorList>
    </citation>
    <scope>NUCLEOTIDE SEQUENCE [LARGE SCALE GENOMIC DNA]</scope>
    <source>
        <strain evidence="5">HyVt-233</strain>
    </source>
</reference>
<evidence type="ECO:0000256" key="1">
    <source>
        <dbReference type="ARBA" id="ARBA00000085"/>
    </source>
</evidence>
<evidence type="ECO:0000256" key="2">
    <source>
        <dbReference type="ARBA" id="ARBA00012438"/>
    </source>
</evidence>
<dbReference type="InterPro" id="IPR006674">
    <property type="entry name" value="HD_domain"/>
</dbReference>
<dbReference type="InterPro" id="IPR003607">
    <property type="entry name" value="HD/PDEase_dom"/>
</dbReference>
<gene>
    <name evidence="5" type="ORF">ENG63_04680</name>
</gene>
<dbReference type="EMBL" id="DRBS01000183">
    <property type="protein sequence ID" value="HDD44140.1"/>
    <property type="molecule type" value="Genomic_DNA"/>
</dbReference>
<evidence type="ECO:0000313" key="5">
    <source>
        <dbReference type="EMBL" id="HDD44140.1"/>
    </source>
</evidence>
<sequence length="565" mass="64702">MKEDISEVSFPSFPAVVMELLQYTVREDACAEGAERIIKKDPALTAEILKIANSPLYGKGKISNLRHALTFLGLNTLKYLAITIAVTGVFSKMEMLADETGFDFTEFWSHSLRIASISQQIAQKINYQDPEEAFIAGLLHDLGRLILVQNYPKKYSEIVESVSKAKIKSFEKAEEEILGVTHTEVGAKLLHFWNLPSAFVEVAQYHHLSLSELKTTLVQIVHIAHNIDSLSTLPPYDRPFAMEAILSEIQQHWKSTCEDLEEILKTAEMQVEVIAQHLGISLEEAELRVKMPFPEQAELLAKLLIFQNIWSDLKDYSIKGIFNQAARALALAFGVRRSLYFMLDKEKNILKEVTIEGFQRQPFIIEKKDLVWEAIRQKRIVSFLELKKKGFSTLKEIESYFPADFIIMPLWNGGEIIGVVLLEMFLDKKISSLLSFIAEQIATKIKICLLTKEREFLVKEKERIREAYQRSLEKLIELEKRTAAIETAGTISHKLNQSLTVIQARIELLLHKIKDREDVKSIVKKELDIVLDESKKMNEFIKKLLELKTYKTKSYINGVEILDVE</sequence>
<comment type="catalytic activity">
    <reaction evidence="1">
        <text>ATP + protein L-histidine = ADP + protein N-phospho-L-histidine.</text>
        <dbReference type="EC" id="2.7.13.3"/>
    </reaction>
</comment>
<dbReference type="EC" id="2.7.13.3" evidence="2"/>
<dbReference type="Gene3D" id="1.10.3210.10">
    <property type="entry name" value="Hypothetical protein af1432"/>
    <property type="match status" value="1"/>
</dbReference>
<dbReference type="Gene3D" id="3.30.450.40">
    <property type="match status" value="1"/>
</dbReference>
<dbReference type="Proteomes" id="UP000886289">
    <property type="component" value="Unassembled WGS sequence"/>
</dbReference>
<dbReference type="InterPro" id="IPR052340">
    <property type="entry name" value="RNase_Y/CdgJ"/>
</dbReference>
<dbReference type="CDD" id="cd00082">
    <property type="entry name" value="HisKA"/>
    <property type="match status" value="1"/>
</dbReference>